<dbReference type="SUPFAM" id="SSF51395">
    <property type="entry name" value="FMN-linked oxidoreductases"/>
    <property type="match status" value="1"/>
</dbReference>
<evidence type="ECO:0000256" key="1">
    <source>
        <dbReference type="ARBA" id="ARBA00001917"/>
    </source>
</evidence>
<evidence type="ECO:0000313" key="8">
    <source>
        <dbReference type="Proteomes" id="UP001226691"/>
    </source>
</evidence>
<reference evidence="7 8" key="1">
    <citation type="submission" date="2023-07" db="EMBL/GenBank/DDBJ databases">
        <title>Functional and genomic diversity of the sorghum phyllosphere microbiome.</title>
        <authorList>
            <person name="Shade A."/>
        </authorList>
    </citation>
    <scope>NUCLEOTIDE SEQUENCE [LARGE SCALE GENOMIC DNA]</scope>
    <source>
        <strain evidence="7 8">SORGH_AS_1207</strain>
    </source>
</reference>
<accession>A0ABU0TQG2</accession>
<dbReference type="Pfam" id="PF00724">
    <property type="entry name" value="Oxidored_FMN"/>
    <property type="match status" value="1"/>
</dbReference>
<dbReference type="PANTHER" id="PTHR43303">
    <property type="entry name" value="NADPH DEHYDROGENASE C23G7.10C-RELATED"/>
    <property type="match status" value="1"/>
</dbReference>
<evidence type="ECO:0000256" key="3">
    <source>
        <dbReference type="ARBA" id="ARBA00022643"/>
    </source>
</evidence>
<dbReference type="PANTHER" id="PTHR43303:SF4">
    <property type="entry name" value="NADPH DEHYDROGENASE C23G7.10C-RELATED"/>
    <property type="match status" value="1"/>
</dbReference>
<comment type="caution">
    <text evidence="7">The sequence shown here is derived from an EMBL/GenBank/DDBJ whole genome shotgun (WGS) entry which is preliminary data.</text>
</comment>
<keyword evidence="5" id="KW-0560">Oxidoreductase</keyword>
<evidence type="ECO:0000259" key="6">
    <source>
        <dbReference type="Pfam" id="PF00724"/>
    </source>
</evidence>
<proteinExistence type="predicted"/>
<dbReference type="InterPro" id="IPR001155">
    <property type="entry name" value="OxRdtase_FMN_N"/>
</dbReference>
<feature type="domain" description="NADH:flavin oxidoreductase/NADH oxidase N-terminal" evidence="6">
    <location>
        <begin position="37"/>
        <end position="86"/>
    </location>
</feature>
<organism evidence="7 8">
    <name type="scientific">Microbacterium trichothecenolyticum</name>
    <name type="common">Aureobacterium trichothecenolyticum</name>
    <dbReference type="NCBI Taxonomy" id="69370"/>
    <lineage>
        <taxon>Bacteria</taxon>
        <taxon>Bacillati</taxon>
        <taxon>Actinomycetota</taxon>
        <taxon>Actinomycetes</taxon>
        <taxon>Micrococcales</taxon>
        <taxon>Microbacteriaceae</taxon>
        <taxon>Microbacterium</taxon>
    </lineage>
</organism>
<evidence type="ECO:0000256" key="2">
    <source>
        <dbReference type="ARBA" id="ARBA00022630"/>
    </source>
</evidence>
<dbReference type="Gene3D" id="3.20.20.70">
    <property type="entry name" value="Aldolase class I"/>
    <property type="match status" value="1"/>
</dbReference>
<keyword evidence="8" id="KW-1185">Reference proteome</keyword>
<evidence type="ECO:0000256" key="5">
    <source>
        <dbReference type="ARBA" id="ARBA00023002"/>
    </source>
</evidence>
<evidence type="ECO:0000313" key="7">
    <source>
        <dbReference type="EMBL" id="MDQ1121898.1"/>
    </source>
</evidence>
<sequence>MAAGVDLIDCSAGGLVAGAEYAPGPGYQVPGAAEVRASGVAVGAVGQITGAAQAEEIIASGYADAVLIGRAMLRDPYWARHAAYELGVPLPSYPRYDRATRVDGAVPR</sequence>
<dbReference type="InterPro" id="IPR013785">
    <property type="entry name" value="Aldolase_TIM"/>
</dbReference>
<keyword evidence="4" id="KW-0521">NADP</keyword>
<keyword evidence="2" id="KW-0285">Flavoprotein</keyword>
<dbReference type="EMBL" id="JAUTBF010000001">
    <property type="protein sequence ID" value="MDQ1121898.1"/>
    <property type="molecule type" value="Genomic_DNA"/>
</dbReference>
<protein>
    <submittedName>
        <fullName evidence="7">2,4-dienoyl-CoA reductase-like NADH-dependent reductase (Old Yellow Enzyme family)</fullName>
    </submittedName>
</protein>
<comment type="cofactor">
    <cofactor evidence="1">
        <name>FMN</name>
        <dbReference type="ChEBI" id="CHEBI:58210"/>
    </cofactor>
</comment>
<dbReference type="InterPro" id="IPR044152">
    <property type="entry name" value="YqjM-like"/>
</dbReference>
<name>A0ABU0TQG2_MICTR</name>
<dbReference type="RefSeq" id="WP_307479668.1">
    <property type="nucleotide sequence ID" value="NZ_JAUTBF010000001.1"/>
</dbReference>
<keyword evidence="3" id="KW-0288">FMN</keyword>
<evidence type="ECO:0000256" key="4">
    <source>
        <dbReference type="ARBA" id="ARBA00022857"/>
    </source>
</evidence>
<gene>
    <name evidence="7" type="ORF">QE412_000471</name>
</gene>
<dbReference type="Proteomes" id="UP001226691">
    <property type="component" value="Unassembled WGS sequence"/>
</dbReference>